<feature type="domain" description="Reverse transcriptase" evidence="2">
    <location>
        <begin position="207"/>
        <end position="449"/>
    </location>
</feature>
<dbReference type="SUPFAM" id="SSF56672">
    <property type="entry name" value="DNA/RNA polymerases"/>
    <property type="match status" value="1"/>
</dbReference>
<dbReference type="InterPro" id="IPR000477">
    <property type="entry name" value="RT_dom"/>
</dbReference>
<dbReference type="InterPro" id="IPR043502">
    <property type="entry name" value="DNA/RNA_pol_sf"/>
</dbReference>
<keyword evidence="4" id="KW-1185">Reference proteome</keyword>
<dbReference type="PROSITE" id="PS50878">
    <property type="entry name" value="RT_POL"/>
    <property type="match status" value="1"/>
</dbReference>
<gene>
    <name evidence="3" type="ORF">EB796_013974</name>
</gene>
<accession>A0A7J7JN13</accession>
<dbReference type="EMBL" id="VXIV02002036">
    <property type="protein sequence ID" value="KAF6027719.1"/>
    <property type="molecule type" value="Genomic_DNA"/>
</dbReference>
<protein>
    <recommendedName>
        <fullName evidence="2">Reverse transcriptase domain-containing protein</fullName>
    </recommendedName>
</protein>
<dbReference type="CDD" id="cd01650">
    <property type="entry name" value="RT_nLTR_like"/>
    <property type="match status" value="1"/>
</dbReference>
<comment type="caution">
    <text evidence="3">The sequence shown here is derived from an EMBL/GenBank/DDBJ whole genome shotgun (WGS) entry which is preliminary data.</text>
</comment>
<proteinExistence type="predicted"/>
<evidence type="ECO:0000313" key="3">
    <source>
        <dbReference type="EMBL" id="KAF6027719.1"/>
    </source>
</evidence>
<name>A0A7J7JN13_BUGNE</name>
<evidence type="ECO:0000259" key="2">
    <source>
        <dbReference type="PROSITE" id="PS50878"/>
    </source>
</evidence>
<evidence type="ECO:0000313" key="4">
    <source>
        <dbReference type="Proteomes" id="UP000593567"/>
    </source>
</evidence>
<dbReference type="Pfam" id="PF00078">
    <property type="entry name" value="RVT_1"/>
    <property type="match status" value="1"/>
</dbReference>
<dbReference type="Proteomes" id="UP000593567">
    <property type="component" value="Unassembled WGS sequence"/>
</dbReference>
<feature type="region of interest" description="Disordered" evidence="1">
    <location>
        <begin position="1"/>
        <end position="62"/>
    </location>
</feature>
<reference evidence="3" key="1">
    <citation type="submission" date="2020-06" db="EMBL/GenBank/DDBJ databases">
        <title>Draft genome of Bugula neritina, a colonial animal packing powerful symbionts and potential medicines.</title>
        <authorList>
            <person name="Rayko M."/>
        </authorList>
    </citation>
    <scope>NUCLEOTIDE SEQUENCE [LARGE SCALE GENOMIC DNA]</scope>
    <source>
        <strain evidence="3">Kwan_BN1</strain>
    </source>
</reference>
<evidence type="ECO:0000256" key="1">
    <source>
        <dbReference type="SAM" id="MobiDB-lite"/>
    </source>
</evidence>
<dbReference type="OrthoDB" id="6285785at2759"/>
<feature type="compositionally biased region" description="Basic and acidic residues" evidence="1">
    <location>
        <begin position="49"/>
        <end position="62"/>
    </location>
</feature>
<organism evidence="3 4">
    <name type="scientific">Bugula neritina</name>
    <name type="common">Brown bryozoan</name>
    <name type="synonym">Sertularia neritina</name>
    <dbReference type="NCBI Taxonomy" id="10212"/>
    <lineage>
        <taxon>Eukaryota</taxon>
        <taxon>Metazoa</taxon>
        <taxon>Spiralia</taxon>
        <taxon>Lophotrochozoa</taxon>
        <taxon>Bryozoa</taxon>
        <taxon>Gymnolaemata</taxon>
        <taxon>Cheilostomatida</taxon>
        <taxon>Flustrina</taxon>
        <taxon>Buguloidea</taxon>
        <taxon>Bugulidae</taxon>
        <taxon>Bugula</taxon>
    </lineage>
</organism>
<dbReference type="PANTHER" id="PTHR19446">
    <property type="entry name" value="REVERSE TRANSCRIPTASES"/>
    <property type="match status" value="1"/>
</dbReference>
<sequence>MPVTRRQAASTEAAATGEQEDCPLEQCGNARCTTRIDKKTISQGKIPPRRSEGKTKERVSGRNIHREVSPLKQQTIRKKNITEETPANKNQTRRRLYRRTQQLFGKDPGRLVDQILFGTLGQSKECLPEGTEAYWEGLLGRGPPDETLPGYREQQPQLKESLIPIETEEFEQALAVKSKGAPGPDGYTWKRLKNYTKAEELASFFNLWLLCGRIPMMICEGRITLVPKVVGTKDPSEYRPVTVCSVFTRLFHSILGNRLERLLPISQRQKGFQAKMKRKNLRVAFIDLRKAFDSVGHDALWTSCRKLGVPEHFIKYCHNFYKNSSTRIVLDEKLSQPIRSRRGIKQGDPMSVHLFNTVVDYCTDKLRKDIGYTLGEEKIQFLAFANDLVILSEDSAGLRVNCDLVTEQFSLAEIAVRRNRADLFPLSDVQASQPLTTVERPTDTNDPVFSHYVPDAQTQSSAVAIPAGSEYKP</sequence>
<dbReference type="AlphaFoldDB" id="A0A7J7JN13"/>